<dbReference type="InterPro" id="IPR008948">
    <property type="entry name" value="L-Aspartase-like"/>
</dbReference>
<dbReference type="Gene3D" id="1.10.40.30">
    <property type="entry name" value="Fumarase/aspartase (C-terminal domain)"/>
    <property type="match status" value="1"/>
</dbReference>
<evidence type="ECO:0000256" key="3">
    <source>
        <dbReference type="SAM" id="MobiDB-lite"/>
    </source>
</evidence>
<dbReference type="PROSITE" id="PS00163">
    <property type="entry name" value="FUMARATE_LYASES"/>
    <property type="match status" value="1"/>
</dbReference>
<protein>
    <submittedName>
        <fullName evidence="5">3-carboxy-cis,cis-muconate cycloisomerase</fullName>
    </submittedName>
</protein>
<organism evidence="5 6">
    <name type="scientific">Glutamicibacter creatinolyticus</name>
    <dbReference type="NCBI Taxonomy" id="162496"/>
    <lineage>
        <taxon>Bacteria</taxon>
        <taxon>Bacillati</taxon>
        <taxon>Actinomycetota</taxon>
        <taxon>Actinomycetes</taxon>
        <taxon>Micrococcales</taxon>
        <taxon>Micrococcaceae</taxon>
        <taxon>Glutamicibacter</taxon>
    </lineage>
</organism>
<feature type="region of interest" description="Disordered" evidence="3">
    <location>
        <begin position="274"/>
        <end position="296"/>
    </location>
</feature>
<keyword evidence="6" id="KW-1185">Reference proteome</keyword>
<dbReference type="RefSeq" id="WP_138925576.1">
    <property type="nucleotide sequence ID" value="NZ_CP034412.1"/>
</dbReference>
<dbReference type="KEGG" id="gcr:GcLGCM259_0338"/>
<dbReference type="PANTHER" id="PTHR43172:SF2">
    <property type="entry name" value="ADENYLOSUCCINATE LYASE C-TERMINAL DOMAIN-CONTAINING PROTEIN"/>
    <property type="match status" value="1"/>
</dbReference>
<dbReference type="PRINTS" id="PR00149">
    <property type="entry name" value="FUMRATELYASE"/>
</dbReference>
<dbReference type="GO" id="GO:0016853">
    <property type="term" value="F:isomerase activity"/>
    <property type="evidence" value="ECO:0007669"/>
    <property type="project" value="UniProtKB-KW"/>
</dbReference>
<dbReference type="InterPro" id="IPR022761">
    <property type="entry name" value="Fumarate_lyase_N"/>
</dbReference>
<dbReference type="GO" id="GO:0016829">
    <property type="term" value="F:lyase activity"/>
    <property type="evidence" value="ECO:0007669"/>
    <property type="project" value="UniProtKB-KW"/>
</dbReference>
<comment type="similarity">
    <text evidence="2">Belongs to the class-II fumarase/aspartase family.</text>
</comment>
<dbReference type="Pfam" id="PF00206">
    <property type="entry name" value="Lyase_1"/>
    <property type="match status" value="1"/>
</dbReference>
<evidence type="ECO:0000313" key="6">
    <source>
        <dbReference type="Proteomes" id="UP000307000"/>
    </source>
</evidence>
<dbReference type="InterPro" id="IPR019468">
    <property type="entry name" value="AdenyloSucc_lyase_C"/>
</dbReference>
<evidence type="ECO:0000259" key="4">
    <source>
        <dbReference type="SMART" id="SM00998"/>
    </source>
</evidence>
<sequence>MTNADYGVLSPAWAGGAAARLADDTAFVQAMLDVEAAWVRVQAGAGLCTAQQAAAVDAVARAERYDLAEVARRTPDGANALIPLLGMMRELLARDGAPGGTGTVLHRGATSQDIIDSALMLLLARGIKVVSTHLHAAGEGLAALARTYARTPCIARSLTQHALPTTFGYRAAAWLSALGSAGRALQELSNTLALQWGGAVGTLASLDQFLADQPRTHPDSAELVRRMAAELQLVDRQVPWHTNRVPLLQAGSALGTVIAALGTFGTDVLTASRPEIGELSEPREAGKGGSSAMPQKQNPVHSLLLRTAALSAPALVGTLFTAAGTAADERPDGAWHAEWPALRELLRLAVGSAEHADVLANGLRVNESALARNLALGGDAVLSERLATVLAPVIAGGKPAVQDLVRRSLTDQVSLRELLRLEVSHTDLSDAQLDELLDPAGYLGSAARFTDTVLADYALWKESWLSHN</sequence>
<dbReference type="InterPro" id="IPR000362">
    <property type="entry name" value="Fumarate_lyase_fam"/>
</dbReference>
<evidence type="ECO:0000256" key="1">
    <source>
        <dbReference type="ARBA" id="ARBA00023239"/>
    </source>
</evidence>
<feature type="domain" description="Adenylosuccinate lyase C-terminal" evidence="4">
    <location>
        <begin position="378"/>
        <end position="454"/>
    </location>
</feature>
<dbReference type="Proteomes" id="UP000307000">
    <property type="component" value="Chromosome"/>
</dbReference>
<keyword evidence="5" id="KW-0413">Isomerase</keyword>
<evidence type="ECO:0000256" key="2">
    <source>
        <dbReference type="ARBA" id="ARBA00034772"/>
    </source>
</evidence>
<dbReference type="InterPro" id="IPR020557">
    <property type="entry name" value="Fumarate_lyase_CS"/>
</dbReference>
<proteinExistence type="inferred from homology"/>
<gene>
    <name evidence="5" type="primary">pcaB</name>
    <name evidence="5" type="ORF">GcLGCM259_0338</name>
</gene>
<accession>A0A5B7WSB2</accession>
<dbReference type="SMART" id="SM00998">
    <property type="entry name" value="ADSL_C"/>
    <property type="match status" value="1"/>
</dbReference>
<evidence type="ECO:0000313" key="5">
    <source>
        <dbReference type="EMBL" id="QCY46120.1"/>
    </source>
</evidence>
<dbReference type="Gene3D" id="1.20.200.10">
    <property type="entry name" value="Fumarase/aspartase (Central domain)"/>
    <property type="match status" value="1"/>
</dbReference>
<dbReference type="SUPFAM" id="SSF48557">
    <property type="entry name" value="L-aspartase-like"/>
    <property type="match status" value="1"/>
</dbReference>
<dbReference type="AlphaFoldDB" id="A0A5B7WSB2"/>
<reference evidence="5 6" key="1">
    <citation type="submission" date="2018-12" db="EMBL/GenBank/DDBJ databases">
        <title>Complete Genome Sequence of Glutamicibacter creatinolyticus strain LGCM259,isolated from an abscess of a 12-year-old mare in Italy.</title>
        <authorList>
            <person name="Santos R.G."/>
            <person name="Silva A.L."/>
            <person name="Seyffert N."/>
            <person name="Castro T.L.P."/>
            <person name="Attili A.R."/>
            <person name="Rifici C."/>
            <person name="Mazzullo G."/>
            <person name="Brenig B."/>
            <person name="Venanzi F."/>
            <person name="Azevedo V."/>
        </authorList>
    </citation>
    <scope>NUCLEOTIDE SEQUENCE [LARGE SCALE GENOMIC DNA]</scope>
    <source>
        <strain evidence="5 6">LGCM 259</strain>
    </source>
</reference>
<dbReference type="EMBL" id="CP034412">
    <property type="protein sequence ID" value="QCY46120.1"/>
    <property type="molecule type" value="Genomic_DNA"/>
</dbReference>
<name>A0A5B7WSB2_9MICC</name>
<keyword evidence="1" id="KW-0456">Lyase</keyword>
<dbReference type="PANTHER" id="PTHR43172">
    <property type="entry name" value="ADENYLOSUCCINATE LYASE"/>
    <property type="match status" value="1"/>
</dbReference>